<keyword evidence="3" id="KW-0648">Protein biosynthesis</keyword>
<evidence type="ECO:0000313" key="4">
    <source>
        <dbReference type="Proteomes" id="UP001163798"/>
    </source>
</evidence>
<dbReference type="PANTHER" id="PTHR12217:SF4">
    <property type="entry name" value="EUKARYOTIC TRANSLATION INITIATION FACTOR 2D"/>
    <property type="match status" value="1"/>
</dbReference>
<dbReference type="EMBL" id="MU793261">
    <property type="protein sequence ID" value="KAJ3789412.1"/>
    <property type="molecule type" value="Genomic_DNA"/>
</dbReference>
<dbReference type="SUPFAM" id="SSF55159">
    <property type="entry name" value="eIF1-like"/>
    <property type="match status" value="1"/>
</dbReference>
<comment type="caution">
    <text evidence="3">The sequence shown here is derived from an EMBL/GenBank/DDBJ whole genome shotgun (WGS) entry which is preliminary data.</text>
</comment>
<accession>A0AA38NQT4</accession>
<dbReference type="InterPro" id="IPR039757">
    <property type="entry name" value="EIF2D"/>
</dbReference>
<reference evidence="3" key="1">
    <citation type="submission" date="2022-08" db="EMBL/GenBank/DDBJ databases">
        <authorList>
            <consortium name="DOE Joint Genome Institute"/>
            <person name="Min B."/>
            <person name="Riley R."/>
            <person name="Sierra-Patev S."/>
            <person name="Naranjo-Ortiz M."/>
            <person name="Looney B."/>
            <person name="Konkel Z."/>
            <person name="Slot J.C."/>
            <person name="Sakamoto Y."/>
            <person name="Steenwyk J.L."/>
            <person name="Rokas A."/>
            <person name="Carro J."/>
            <person name="Camarero S."/>
            <person name="Ferreira P."/>
            <person name="Molpeceres G."/>
            <person name="Ruiz-Duenas F.J."/>
            <person name="Serrano A."/>
            <person name="Henrissat B."/>
            <person name="Drula E."/>
            <person name="Hughes K.W."/>
            <person name="Mata J.L."/>
            <person name="Ishikawa N.K."/>
            <person name="Vargas-Isla R."/>
            <person name="Ushijima S."/>
            <person name="Smith C.A."/>
            <person name="Ahrendt S."/>
            <person name="Andreopoulos W."/>
            <person name="He G."/>
            <person name="Labutti K."/>
            <person name="Lipzen A."/>
            <person name="Ng V."/>
            <person name="Sandor L."/>
            <person name="Barry K."/>
            <person name="Martinez A.T."/>
            <person name="Xiao Y."/>
            <person name="Gibbons J.G."/>
            <person name="Terashima K."/>
            <person name="Hibbett D.S."/>
            <person name="Grigoriev I.V."/>
        </authorList>
    </citation>
    <scope>NUCLEOTIDE SEQUENCE</scope>
    <source>
        <strain evidence="3">TFB10291</strain>
    </source>
</reference>
<dbReference type="GO" id="GO:0003743">
    <property type="term" value="F:translation initiation factor activity"/>
    <property type="evidence" value="ECO:0007669"/>
    <property type="project" value="UniProtKB-KW"/>
</dbReference>
<dbReference type="FunFam" id="3.30.780.10:FF:000008">
    <property type="entry name" value="eukaryotic translation initiation factor 2D"/>
    <property type="match status" value="1"/>
</dbReference>
<dbReference type="InterPro" id="IPR058886">
    <property type="entry name" value="SWIB_eIF2D"/>
</dbReference>
<dbReference type="GO" id="GO:0001731">
    <property type="term" value="P:formation of translation preinitiation complex"/>
    <property type="evidence" value="ECO:0007669"/>
    <property type="project" value="InterPro"/>
</dbReference>
<dbReference type="Gene3D" id="3.30.780.10">
    <property type="entry name" value="SUI1-like domain"/>
    <property type="match status" value="1"/>
</dbReference>
<dbReference type="InterPro" id="IPR039759">
    <property type="entry name" value="eIF2D_SUI1"/>
</dbReference>
<dbReference type="Pfam" id="PF17832">
    <property type="entry name" value="Pre-PUA"/>
    <property type="match status" value="1"/>
</dbReference>
<keyword evidence="4" id="KW-1185">Reference proteome</keyword>
<evidence type="ECO:0000259" key="2">
    <source>
        <dbReference type="PROSITE" id="PS50296"/>
    </source>
</evidence>
<dbReference type="PROSITE" id="PS50890">
    <property type="entry name" value="PUA"/>
    <property type="match status" value="1"/>
</dbReference>
<dbReference type="SUPFAM" id="SSF47592">
    <property type="entry name" value="SWIB/MDM2 domain"/>
    <property type="match status" value="1"/>
</dbReference>
<dbReference type="Pfam" id="PF26292">
    <property type="entry name" value="PUA_elF2D"/>
    <property type="match status" value="1"/>
</dbReference>
<protein>
    <submittedName>
        <fullName evidence="3">Eukaryotic translation initiation factor SUI1 family protein</fullName>
    </submittedName>
</protein>
<dbReference type="InterPro" id="IPR048248">
    <property type="entry name" value="PUA_eIF2d-like"/>
</dbReference>
<dbReference type="AlphaFoldDB" id="A0AA38NQT4"/>
<dbReference type="InterPro" id="IPR036885">
    <property type="entry name" value="SWIB_MDM2_dom_sf"/>
</dbReference>
<feature type="domain" description="SUI1" evidence="2">
    <location>
        <begin position="549"/>
        <end position="624"/>
    </location>
</feature>
<feature type="compositionally biased region" description="Basic and acidic residues" evidence="1">
    <location>
        <begin position="226"/>
        <end position="235"/>
    </location>
</feature>
<evidence type="ECO:0000256" key="1">
    <source>
        <dbReference type="SAM" id="MobiDB-lite"/>
    </source>
</evidence>
<sequence>MFKKPVNNWKTSSPLRTSDRKKLRLKVASSFSIDTAEADVLVPEGILSVKFKSHLNESGVAYLAPDGDHDPLWFILGKGTDAQQEDALIIPTVYTLWKNPKLLPFLSTPKAVIPILIGGADLMIPGVVHCSQSLNEGQLVSICKYERIDVDGTLTPMLSPPLAVGRMAIGSDQLQDSGQEKGKAVYILHTWKDHLWELGSKGDVPMSEPIKIESGEDINSEDSEEKEQKQEGDAHVSVETIAAAAIQSDSDSTKTSTYTPDEVSQLLRMSLVQAISQSLGSLPVSAFPIPATIFYTNHILPNRPNYPVLVLPFSSAPSDDLSSTDLPGPDPSSITIKTSSHKSLTAFLKSAEKSGLISTKAPQKHSAQTDMLVTAVNASHPDMQVHRSFATIGEAEAKAARKTLREEERKKQQAAASLELDIQELWKPHLNSVELFEAMSESPSNLYNLQEVRSLLSSYFATRQLVNSHDQAYINLDRVLTTCVVPKPKLKSSKNKSSSAKAESEPQAEVEFMKRDDVIKAVLDTMQSWYQVRNAGDDVLPKKGKLSPIQVVMKIRQGRKVSTLITGFEPFNLVAEDLSEDLRKLCAGATSITPIPGKPANSGMEVLVQGKQSKAVLDYLLGKGVPKKWIEVHDVITVFRRVLLARDDRAQFCNMYGESIGKRLPPGL</sequence>
<organism evidence="3 4">
    <name type="scientific">Lentinula aff. detonsa</name>
    <dbReference type="NCBI Taxonomy" id="2804958"/>
    <lineage>
        <taxon>Eukaryota</taxon>
        <taxon>Fungi</taxon>
        <taxon>Dikarya</taxon>
        <taxon>Basidiomycota</taxon>
        <taxon>Agaricomycotina</taxon>
        <taxon>Agaricomycetes</taxon>
        <taxon>Agaricomycetidae</taxon>
        <taxon>Agaricales</taxon>
        <taxon>Marasmiineae</taxon>
        <taxon>Omphalotaceae</taxon>
        <taxon>Lentinula</taxon>
    </lineage>
</organism>
<dbReference type="PROSITE" id="PS50296">
    <property type="entry name" value="SUI1"/>
    <property type="match status" value="1"/>
</dbReference>
<evidence type="ECO:0000313" key="3">
    <source>
        <dbReference type="EMBL" id="KAJ3789412.1"/>
    </source>
</evidence>
<dbReference type="InterPro" id="IPR036877">
    <property type="entry name" value="SUI1_dom_sf"/>
</dbReference>
<dbReference type="InterPro" id="IPR015947">
    <property type="entry name" value="PUA-like_sf"/>
</dbReference>
<dbReference type="CDD" id="cd21156">
    <property type="entry name" value="PUA_eIF2d-like"/>
    <property type="match status" value="1"/>
</dbReference>
<dbReference type="InterPro" id="IPR001950">
    <property type="entry name" value="SUI1"/>
</dbReference>
<dbReference type="InterPro" id="IPR057429">
    <property type="entry name" value="WH_eIF2D"/>
</dbReference>
<keyword evidence="3" id="KW-0396">Initiation factor</keyword>
<dbReference type="Pfam" id="PF26291">
    <property type="entry name" value="SWIB_eIF2D"/>
    <property type="match status" value="1"/>
</dbReference>
<dbReference type="Pfam" id="PF25304">
    <property type="entry name" value="WHD_eIF2D"/>
    <property type="match status" value="1"/>
</dbReference>
<dbReference type="InterPro" id="IPR041366">
    <property type="entry name" value="Pre-PUA"/>
</dbReference>
<feature type="compositionally biased region" description="Acidic residues" evidence="1">
    <location>
        <begin position="215"/>
        <end position="225"/>
    </location>
</feature>
<dbReference type="SUPFAM" id="SSF88697">
    <property type="entry name" value="PUA domain-like"/>
    <property type="match status" value="1"/>
</dbReference>
<name>A0AA38NQT4_9AGAR</name>
<feature type="region of interest" description="Disordered" evidence="1">
    <location>
        <begin position="214"/>
        <end position="235"/>
    </location>
</feature>
<dbReference type="PANTHER" id="PTHR12217">
    <property type="entry name" value="EUKARYOTIC TRANSLATION INITIATION FACTOR 2D"/>
    <property type="match status" value="1"/>
</dbReference>
<dbReference type="CDD" id="cd11608">
    <property type="entry name" value="eIF2D_C"/>
    <property type="match status" value="1"/>
</dbReference>
<gene>
    <name evidence="3" type="ORF">GGU10DRAFT_404837</name>
</gene>
<dbReference type="Pfam" id="PF01253">
    <property type="entry name" value="SUI1"/>
    <property type="match status" value="1"/>
</dbReference>
<dbReference type="Gene3D" id="3.10.400.20">
    <property type="match status" value="1"/>
</dbReference>
<dbReference type="Proteomes" id="UP001163798">
    <property type="component" value="Unassembled WGS sequence"/>
</dbReference>
<proteinExistence type="predicted"/>